<dbReference type="GO" id="GO:0008270">
    <property type="term" value="F:zinc ion binding"/>
    <property type="evidence" value="ECO:0007669"/>
    <property type="project" value="UniProtKB-KW"/>
</dbReference>
<protein>
    <recommendedName>
        <fullName evidence="6">RING-type domain-containing protein</fullName>
    </recommendedName>
</protein>
<dbReference type="GO" id="GO:0006511">
    <property type="term" value="P:ubiquitin-dependent protein catabolic process"/>
    <property type="evidence" value="ECO:0007669"/>
    <property type="project" value="TreeGrafter"/>
</dbReference>
<evidence type="ECO:0000313" key="7">
    <source>
        <dbReference type="EMBL" id="RLM59053.1"/>
    </source>
</evidence>
<dbReference type="STRING" id="4540.A0A3L6PL46"/>
<organism evidence="7 8">
    <name type="scientific">Panicum miliaceum</name>
    <name type="common">Proso millet</name>
    <name type="synonym">Broomcorn millet</name>
    <dbReference type="NCBI Taxonomy" id="4540"/>
    <lineage>
        <taxon>Eukaryota</taxon>
        <taxon>Viridiplantae</taxon>
        <taxon>Streptophyta</taxon>
        <taxon>Embryophyta</taxon>
        <taxon>Tracheophyta</taxon>
        <taxon>Spermatophyta</taxon>
        <taxon>Magnoliopsida</taxon>
        <taxon>Liliopsida</taxon>
        <taxon>Poales</taxon>
        <taxon>Poaceae</taxon>
        <taxon>PACMAD clade</taxon>
        <taxon>Panicoideae</taxon>
        <taxon>Panicodae</taxon>
        <taxon>Paniceae</taxon>
        <taxon>Panicinae</taxon>
        <taxon>Panicum</taxon>
        <taxon>Panicum sect. Panicum</taxon>
    </lineage>
</organism>
<accession>A0A3L6PL46</accession>
<dbReference type="InterPro" id="IPR051834">
    <property type="entry name" value="RING_finger_E3_ligase"/>
</dbReference>
<dbReference type="EMBL" id="PQIB02000017">
    <property type="protein sequence ID" value="RLM59053.1"/>
    <property type="molecule type" value="Genomic_DNA"/>
</dbReference>
<feature type="compositionally biased region" description="Low complexity" evidence="5">
    <location>
        <begin position="13"/>
        <end position="24"/>
    </location>
</feature>
<keyword evidence="3" id="KW-0862">Zinc</keyword>
<evidence type="ECO:0000259" key="6">
    <source>
        <dbReference type="PROSITE" id="PS50089"/>
    </source>
</evidence>
<dbReference type="GO" id="GO:0005634">
    <property type="term" value="C:nucleus"/>
    <property type="evidence" value="ECO:0007669"/>
    <property type="project" value="TreeGrafter"/>
</dbReference>
<keyword evidence="8" id="KW-1185">Reference proteome</keyword>
<dbReference type="PROSITE" id="PS50089">
    <property type="entry name" value="ZF_RING_2"/>
    <property type="match status" value="1"/>
</dbReference>
<evidence type="ECO:0000256" key="4">
    <source>
        <dbReference type="PROSITE-ProRule" id="PRU00175"/>
    </source>
</evidence>
<name>A0A3L6PL46_PANMI</name>
<evidence type="ECO:0000256" key="1">
    <source>
        <dbReference type="ARBA" id="ARBA00022723"/>
    </source>
</evidence>
<evidence type="ECO:0000256" key="5">
    <source>
        <dbReference type="SAM" id="MobiDB-lite"/>
    </source>
</evidence>
<dbReference type="PANTHER" id="PTHR45931:SF23">
    <property type="entry name" value="OS12G0134500 PROTEIN"/>
    <property type="match status" value="1"/>
</dbReference>
<dbReference type="InterPro" id="IPR001841">
    <property type="entry name" value="Znf_RING"/>
</dbReference>
<dbReference type="Proteomes" id="UP000275267">
    <property type="component" value="Unassembled WGS sequence"/>
</dbReference>
<sequence length="190" mass="21009">MADEQPHTEPVLAEAESSSTEPSPYGVDVPEFYHVLMHSLRFPAFLVRRDAAASYTHVMERILRDGVVTWYVDGEPVADGGFGDGGDYRNGGFGGVPASDETIAALPAETTAGEGETRGKECAVCLEAYEAGDTLRTVPCAHGFHERCIFEWLRVFVARIFPNGRRLYMDQIEACTFMQRVLKAHQTTFN</sequence>
<dbReference type="SUPFAM" id="SSF57850">
    <property type="entry name" value="RING/U-box"/>
    <property type="match status" value="1"/>
</dbReference>
<keyword evidence="1" id="KW-0479">Metal-binding</keyword>
<dbReference type="PANTHER" id="PTHR45931">
    <property type="entry name" value="SI:CH211-59O9.10"/>
    <property type="match status" value="1"/>
</dbReference>
<dbReference type="AlphaFoldDB" id="A0A3L6PL46"/>
<evidence type="ECO:0000256" key="2">
    <source>
        <dbReference type="ARBA" id="ARBA00022771"/>
    </source>
</evidence>
<evidence type="ECO:0000256" key="3">
    <source>
        <dbReference type="ARBA" id="ARBA00022833"/>
    </source>
</evidence>
<dbReference type="Gene3D" id="3.30.40.10">
    <property type="entry name" value="Zinc/RING finger domain, C3HC4 (zinc finger)"/>
    <property type="match status" value="1"/>
</dbReference>
<feature type="region of interest" description="Disordered" evidence="5">
    <location>
        <begin position="1"/>
        <end position="24"/>
    </location>
</feature>
<keyword evidence="2 4" id="KW-0863">Zinc-finger</keyword>
<comment type="caution">
    <text evidence="7">The sequence shown here is derived from an EMBL/GenBank/DDBJ whole genome shotgun (WGS) entry which is preliminary data.</text>
</comment>
<dbReference type="OrthoDB" id="21204at2759"/>
<dbReference type="Pfam" id="PF17123">
    <property type="entry name" value="zf-RING_11"/>
    <property type="match status" value="1"/>
</dbReference>
<feature type="domain" description="RING-type" evidence="6">
    <location>
        <begin position="122"/>
        <end position="179"/>
    </location>
</feature>
<gene>
    <name evidence="7" type="ORF">C2845_PM18G00360</name>
</gene>
<reference evidence="8" key="1">
    <citation type="journal article" date="2019" name="Nat. Commun.">
        <title>The genome of broomcorn millet.</title>
        <authorList>
            <person name="Zou C."/>
            <person name="Miki D."/>
            <person name="Li D."/>
            <person name="Tang Q."/>
            <person name="Xiao L."/>
            <person name="Rajput S."/>
            <person name="Deng P."/>
            <person name="Jia W."/>
            <person name="Huang R."/>
            <person name="Zhang M."/>
            <person name="Sun Y."/>
            <person name="Hu J."/>
            <person name="Fu X."/>
            <person name="Schnable P.S."/>
            <person name="Li F."/>
            <person name="Zhang H."/>
            <person name="Feng B."/>
            <person name="Zhu X."/>
            <person name="Liu R."/>
            <person name="Schnable J.C."/>
            <person name="Zhu J.-K."/>
            <person name="Zhang H."/>
        </authorList>
    </citation>
    <scope>NUCLEOTIDE SEQUENCE [LARGE SCALE GENOMIC DNA]</scope>
</reference>
<dbReference type="GO" id="GO:0061630">
    <property type="term" value="F:ubiquitin protein ligase activity"/>
    <property type="evidence" value="ECO:0007669"/>
    <property type="project" value="TreeGrafter"/>
</dbReference>
<dbReference type="InterPro" id="IPR013083">
    <property type="entry name" value="Znf_RING/FYVE/PHD"/>
</dbReference>
<evidence type="ECO:0000313" key="8">
    <source>
        <dbReference type="Proteomes" id="UP000275267"/>
    </source>
</evidence>
<proteinExistence type="predicted"/>